<organism evidence="1 2">
    <name type="scientific">Aeromonas phage PS1</name>
    <dbReference type="NCBI Taxonomy" id="2591406"/>
    <lineage>
        <taxon>Viruses</taxon>
        <taxon>Duplodnaviria</taxon>
        <taxon>Heunggongvirae</taxon>
        <taxon>Uroviricota</taxon>
        <taxon>Caudoviricetes</taxon>
        <taxon>Chimalliviridae</taxon>
        <taxon>Ferozepurvirus</taxon>
        <taxon>Ferozepurvirus PS1</taxon>
    </lineage>
</organism>
<proteinExistence type="predicted"/>
<dbReference type="EMBL" id="MN032614">
    <property type="protein sequence ID" value="QDJ96675.1"/>
    <property type="molecule type" value="Genomic_DNA"/>
</dbReference>
<accession>A0A514TUH4</accession>
<evidence type="ECO:0000313" key="2">
    <source>
        <dbReference type="Proteomes" id="UP000317703"/>
    </source>
</evidence>
<evidence type="ECO:0000313" key="1">
    <source>
        <dbReference type="EMBL" id="QDJ96675.1"/>
    </source>
</evidence>
<dbReference type="Proteomes" id="UP000317703">
    <property type="component" value="Segment"/>
</dbReference>
<reference evidence="1" key="1">
    <citation type="submission" date="2019-06" db="EMBL/GenBank/DDBJ databases">
        <title>Complete genome sequence of Aeromonas hydrophila bacteriophage PS1.</title>
        <authorList>
            <person name="Rai S."/>
            <person name="Tyagi A."/>
            <person name="Kumar N."/>
            <person name="Singh N."/>
        </authorList>
    </citation>
    <scope>NUCLEOTIDE SEQUENCE [LARGE SCALE GENOMIC DNA]</scope>
</reference>
<gene>
    <name evidence="1" type="ORF">PS1_0164</name>
</gene>
<sequence>MFTESEKQAFKNNLSLVTSNSSLVKLDVVNEEVMERRHLLVAKRNRKLEAFSSAVLVYFCNVLNQRGYAAGSKEQFKSTLAVADVLTTGWTIYHASCVISDDKYSTIEQMSTWVEKKLKEAFSYGLNDTMRPTAYSLKYILDDFDRINKISSLAK</sequence>
<keyword evidence="2" id="KW-1185">Reference proteome</keyword>
<name>A0A514TUH4_9CAUD</name>
<protein>
    <submittedName>
        <fullName evidence="1">Uncharacterized protein</fullName>
    </submittedName>
</protein>